<organism evidence="11 12">
    <name type="scientific">Clostridium perfringens (strain SM101 / Type A)</name>
    <dbReference type="NCBI Taxonomy" id="289380"/>
    <lineage>
        <taxon>Bacteria</taxon>
        <taxon>Bacillati</taxon>
        <taxon>Bacillota</taxon>
        <taxon>Clostridia</taxon>
        <taxon>Eubacteriales</taxon>
        <taxon>Clostridiaceae</taxon>
        <taxon>Clostridium</taxon>
    </lineage>
</organism>
<keyword evidence="7" id="KW-0175">Coiled coil</keyword>
<evidence type="ECO:0000256" key="4">
    <source>
        <dbReference type="ARBA" id="ARBA00022833"/>
    </source>
</evidence>
<dbReference type="InterPro" id="IPR021027">
    <property type="entry name" value="Transposase_put_HTH"/>
</dbReference>
<keyword evidence="2" id="KW-0815">Transposition</keyword>
<feature type="coiled-coil region" evidence="7">
    <location>
        <begin position="214"/>
        <end position="245"/>
    </location>
</feature>
<evidence type="ECO:0000259" key="8">
    <source>
        <dbReference type="Pfam" id="PF01385"/>
    </source>
</evidence>
<feature type="domain" description="Transposase putative helix-turn-helix" evidence="10">
    <location>
        <begin position="1"/>
        <end position="46"/>
    </location>
</feature>
<dbReference type="RefSeq" id="WP_011591407.1">
    <property type="nucleotide sequence ID" value="NC_008262.1"/>
</dbReference>
<feature type="domain" description="Cas12f1-like TNB" evidence="9">
    <location>
        <begin position="321"/>
        <end position="387"/>
    </location>
</feature>
<keyword evidence="5" id="KW-0238">DNA-binding</keyword>
<dbReference type="Pfam" id="PF07282">
    <property type="entry name" value="Cas12f1-like_TNB"/>
    <property type="match status" value="1"/>
</dbReference>
<evidence type="ECO:0000313" key="11">
    <source>
        <dbReference type="EMBL" id="ABG87487.1"/>
    </source>
</evidence>
<protein>
    <submittedName>
        <fullName evidence="11">Transposase, IS605 OrfB family</fullName>
    </submittedName>
</protein>
<reference evidence="11 12" key="1">
    <citation type="journal article" date="2006" name="Genome Res.">
        <title>Skewed genomic variability in strains of the toxigenic bacterial pathogen, Clostridium perfringens.</title>
        <authorList>
            <person name="Myers G.S."/>
            <person name="Rasko D.A."/>
            <person name="Cheung J.K."/>
            <person name="Ravel J."/>
            <person name="Seshadri R."/>
            <person name="Deboy R.T."/>
            <person name="Ren Q."/>
            <person name="Varga J."/>
            <person name="Awad M.M."/>
            <person name="Brinkac L.M."/>
            <person name="Daugherty S.C."/>
            <person name="Haft D.H."/>
            <person name="Dodson R.J."/>
            <person name="Madupu R."/>
            <person name="Nelson W.C."/>
            <person name="Rosovitz M.J."/>
            <person name="Sullivan S.A."/>
            <person name="Khouri H."/>
            <person name="Dimitrov G.I."/>
            <person name="Watkins K.L."/>
            <person name="Mulligan S."/>
            <person name="Benton J."/>
            <person name="Radune D."/>
            <person name="Fisher D.J."/>
            <person name="Atkins H.S."/>
            <person name="Hiscox T."/>
            <person name="Jost B.H."/>
            <person name="Billington S.J."/>
            <person name="Songer J.G."/>
            <person name="McClane B.A."/>
            <person name="Titball R.W."/>
            <person name="Rood J.I."/>
            <person name="Melville S.B."/>
            <person name="Paulsen I.T."/>
        </authorList>
    </citation>
    <scope>NUCLEOTIDE SEQUENCE [LARGE SCALE GENOMIC DNA]</scope>
    <source>
        <strain evidence="12">SM101 / Type A</strain>
    </source>
</reference>
<dbReference type="GO" id="GO:0032196">
    <property type="term" value="P:transposition"/>
    <property type="evidence" value="ECO:0007669"/>
    <property type="project" value="UniProtKB-KW"/>
</dbReference>
<evidence type="ECO:0000256" key="5">
    <source>
        <dbReference type="ARBA" id="ARBA00023125"/>
    </source>
</evidence>
<gene>
    <name evidence="11" type="ordered locus">CPR_0278</name>
</gene>
<evidence type="ECO:0000256" key="6">
    <source>
        <dbReference type="ARBA" id="ARBA00023172"/>
    </source>
</evidence>
<dbReference type="Pfam" id="PF01385">
    <property type="entry name" value="OrfB_IS605"/>
    <property type="match status" value="1"/>
</dbReference>
<accession>Q0SW93</accession>
<evidence type="ECO:0000313" key="12">
    <source>
        <dbReference type="Proteomes" id="UP000001824"/>
    </source>
</evidence>
<keyword evidence="3" id="KW-0479">Metal-binding</keyword>
<feature type="domain" description="Probable transposase IS891/IS1136/IS1341" evidence="8">
    <location>
        <begin position="190"/>
        <end position="309"/>
    </location>
</feature>
<evidence type="ECO:0000256" key="3">
    <source>
        <dbReference type="ARBA" id="ARBA00022723"/>
    </source>
</evidence>
<dbReference type="InterPro" id="IPR001959">
    <property type="entry name" value="Transposase"/>
</dbReference>
<name>Q0SW93_CLOPS</name>
<dbReference type="NCBIfam" id="NF040570">
    <property type="entry name" value="guided_TnpB"/>
    <property type="match status" value="1"/>
</dbReference>
<dbReference type="GO" id="GO:0003677">
    <property type="term" value="F:DNA binding"/>
    <property type="evidence" value="ECO:0007669"/>
    <property type="project" value="UniProtKB-KW"/>
</dbReference>
<evidence type="ECO:0000259" key="9">
    <source>
        <dbReference type="Pfam" id="PF07282"/>
    </source>
</evidence>
<dbReference type="EMBL" id="CP000312">
    <property type="protein sequence ID" value="ABG87487.1"/>
    <property type="molecule type" value="Genomic_DNA"/>
</dbReference>
<dbReference type="NCBIfam" id="TIGR01766">
    <property type="entry name" value="IS200/IS605 family accessory protein TnpB-like domain"/>
    <property type="match status" value="1"/>
</dbReference>
<comment type="similarity">
    <text evidence="1">In the C-terminal section; belongs to the transposase 35 family.</text>
</comment>
<keyword evidence="6" id="KW-0233">DNA recombination</keyword>
<dbReference type="Proteomes" id="UP000001824">
    <property type="component" value="Chromosome"/>
</dbReference>
<evidence type="ECO:0000256" key="2">
    <source>
        <dbReference type="ARBA" id="ARBA00022578"/>
    </source>
</evidence>
<dbReference type="GO" id="GO:0046872">
    <property type="term" value="F:metal ion binding"/>
    <property type="evidence" value="ECO:0007669"/>
    <property type="project" value="UniProtKB-KW"/>
</dbReference>
<proteinExistence type="inferred from homology"/>
<dbReference type="AlphaFoldDB" id="Q0SW93"/>
<sequence length="396" mass="46323">MKRAYKMEINPTDEQKSKIHQTIGVSRFIYNFYIARNKEIYEKEGKFVSGMDFSKWLNNEYIPNNQEMKWIKEVSSKAIKQAIMNGDKAFRDFFKKAKGFPRFKKKKNQDVKAYFPKNNKTDWTLERHRVKIPTLGWVRLKEFGYIPVNSIVKSGTVSQKADRYYVSILVEEIDIKTSNSNIGIKIFNHNNEGVGIDLGIKEFAVCSDGIKFKNINKNSTVKKIEKKLKREQRKLSRKYESLKIRNKKEKGGNVTRQNIQKQIVKVQKLHQRLTNIRTDYINKIVSSIIKQKPSYITIEDLNVKGMMKNKHLSKAIASQKFFEFKTKLMSKCKQNDVELRIVDRFYPSSKTCSQCGKVKKDLKLSDRVYKCSCGFVIDRDLNASINLRNAKEYKIA</sequence>
<keyword evidence="4" id="KW-0862">Zinc</keyword>
<dbReference type="KEGG" id="cpr:CPR_0278"/>
<dbReference type="InterPro" id="IPR010095">
    <property type="entry name" value="Cas12f1-like_TNB"/>
</dbReference>
<evidence type="ECO:0000259" key="10">
    <source>
        <dbReference type="Pfam" id="PF12323"/>
    </source>
</evidence>
<dbReference type="BioCyc" id="CPER289380:GI76-298-MONOMER"/>
<evidence type="ECO:0000256" key="7">
    <source>
        <dbReference type="SAM" id="Coils"/>
    </source>
</evidence>
<dbReference type="GO" id="GO:0006310">
    <property type="term" value="P:DNA recombination"/>
    <property type="evidence" value="ECO:0007669"/>
    <property type="project" value="UniProtKB-KW"/>
</dbReference>
<evidence type="ECO:0000256" key="1">
    <source>
        <dbReference type="ARBA" id="ARBA00008761"/>
    </source>
</evidence>
<dbReference type="Pfam" id="PF12323">
    <property type="entry name" value="HTH_OrfB_IS605"/>
    <property type="match status" value="1"/>
</dbReference>